<organism evidence="8 9">
    <name type="scientific">Anaerocolumna cellulosilytica</name>
    <dbReference type="NCBI Taxonomy" id="433286"/>
    <lineage>
        <taxon>Bacteria</taxon>
        <taxon>Bacillati</taxon>
        <taxon>Bacillota</taxon>
        <taxon>Clostridia</taxon>
        <taxon>Lachnospirales</taxon>
        <taxon>Lachnospiraceae</taxon>
        <taxon>Anaerocolumna</taxon>
    </lineage>
</organism>
<evidence type="ECO:0000313" key="9">
    <source>
        <dbReference type="Proteomes" id="UP000515561"/>
    </source>
</evidence>
<dbReference type="PANTHER" id="PTHR30572:SF9">
    <property type="entry name" value="ABC TRANSPORTER PERMEASE PROTEIN"/>
    <property type="match status" value="1"/>
</dbReference>
<keyword evidence="2" id="KW-1003">Cell membrane</keyword>
<dbReference type="PANTHER" id="PTHR30572">
    <property type="entry name" value="MEMBRANE COMPONENT OF TRANSPORTER-RELATED"/>
    <property type="match status" value="1"/>
</dbReference>
<accession>A0A6S6R7A9</accession>
<dbReference type="Pfam" id="PF02687">
    <property type="entry name" value="FtsX"/>
    <property type="match status" value="1"/>
</dbReference>
<evidence type="ECO:0000313" key="8">
    <source>
        <dbReference type="EMBL" id="BCJ94888.1"/>
    </source>
</evidence>
<keyword evidence="3" id="KW-0812">Transmembrane</keyword>
<evidence type="ECO:0000259" key="7">
    <source>
        <dbReference type="Pfam" id="PF12704"/>
    </source>
</evidence>
<proteinExistence type="predicted"/>
<dbReference type="InterPro" id="IPR003838">
    <property type="entry name" value="ABC3_permease_C"/>
</dbReference>
<comment type="subcellular location">
    <subcellularLocation>
        <location evidence="1">Cell membrane</location>
        <topology evidence="1">Multi-pass membrane protein</topology>
    </subcellularLocation>
</comment>
<sequence>MNFVKRARLYVSRKCGKSILLLVILLIMSSFVLTGLAIGKASESTQEDLRKALGGKFQVSVNYTEDNPYFIMETVDTGMIVYSEMPITQKVISAIMNVPEIEGYDATSELLLAVDDVIFIPGNIPIKDQFKSMVNTLIVGNSESNSYFTSGQVELIEGQHISDTDSHVAIISKDLAERNGLSTGDTLTLQADSSADVKIIGLYEIKNTDSVLAQVTSYDKLENKIIFDLDTLQQLVPDRKAGFDTATFKATDPAELDSIVEQVKSLSELDLKAFSIDADKQTYLQAAAPLGKLNDLVVILLIVIVVVSAIILSLILMMWTRSRIYETGVFLSVGITKISILGQYLVEVLLIAVLAFGLSFFTSNLIANKVGNELLQKNTQSTIQNKNSVDDNKVATAVTGSAGNGDKIAQIPEVESIDVSIGADSMVQLCFIGLTVIILSVGISGTTVMRLKPGEILSKMS</sequence>
<reference evidence="8 9" key="1">
    <citation type="journal article" date="2016" name="Int. J. Syst. Evol. Microbiol.">
        <title>Descriptions of Anaerotaenia torta gen. nov., sp. nov. and Anaerocolumna cellulosilytica gen. nov., sp. nov. isolated from a methanogenic reactor of cattle waste.</title>
        <authorList>
            <person name="Uek A."/>
            <person name="Ohtaki Y."/>
            <person name="Kaku N."/>
            <person name="Ueki K."/>
        </authorList>
    </citation>
    <scope>NUCLEOTIDE SEQUENCE [LARGE SCALE GENOMIC DNA]</scope>
    <source>
        <strain evidence="8 9">SN021</strain>
    </source>
</reference>
<evidence type="ECO:0000256" key="5">
    <source>
        <dbReference type="ARBA" id="ARBA00023136"/>
    </source>
</evidence>
<evidence type="ECO:0000256" key="3">
    <source>
        <dbReference type="ARBA" id="ARBA00022692"/>
    </source>
</evidence>
<feature type="domain" description="ABC3 transporter permease C-terminal" evidence="6">
    <location>
        <begin position="299"/>
        <end position="379"/>
    </location>
</feature>
<gene>
    <name evidence="8" type="ORF">acsn021_24570</name>
</gene>
<dbReference type="Pfam" id="PF12704">
    <property type="entry name" value="MacB_PCD"/>
    <property type="match status" value="1"/>
</dbReference>
<keyword evidence="9" id="KW-1185">Reference proteome</keyword>
<evidence type="ECO:0000256" key="2">
    <source>
        <dbReference type="ARBA" id="ARBA00022475"/>
    </source>
</evidence>
<dbReference type="InterPro" id="IPR050250">
    <property type="entry name" value="Macrolide_Exporter_MacB"/>
</dbReference>
<dbReference type="RefSeq" id="WP_184088868.1">
    <property type="nucleotide sequence ID" value="NZ_AP023367.1"/>
</dbReference>
<dbReference type="AlphaFoldDB" id="A0A6S6R7A9"/>
<name>A0A6S6R7A9_9FIRM</name>
<keyword evidence="4" id="KW-1133">Transmembrane helix</keyword>
<feature type="domain" description="MacB-like periplasmic core" evidence="7">
    <location>
        <begin position="22"/>
        <end position="265"/>
    </location>
</feature>
<dbReference type="InterPro" id="IPR025857">
    <property type="entry name" value="MacB_PCD"/>
</dbReference>
<dbReference type="Proteomes" id="UP000515561">
    <property type="component" value="Chromosome"/>
</dbReference>
<dbReference type="GO" id="GO:0022857">
    <property type="term" value="F:transmembrane transporter activity"/>
    <property type="evidence" value="ECO:0007669"/>
    <property type="project" value="TreeGrafter"/>
</dbReference>
<dbReference type="KEGG" id="acel:acsn021_24570"/>
<evidence type="ECO:0000256" key="4">
    <source>
        <dbReference type="ARBA" id="ARBA00022989"/>
    </source>
</evidence>
<dbReference type="EMBL" id="AP023367">
    <property type="protein sequence ID" value="BCJ94888.1"/>
    <property type="molecule type" value="Genomic_DNA"/>
</dbReference>
<protein>
    <submittedName>
        <fullName evidence="8">ABC transporter permease</fullName>
    </submittedName>
</protein>
<keyword evidence="5" id="KW-0472">Membrane</keyword>
<evidence type="ECO:0000259" key="6">
    <source>
        <dbReference type="Pfam" id="PF02687"/>
    </source>
</evidence>
<dbReference type="GO" id="GO:0005886">
    <property type="term" value="C:plasma membrane"/>
    <property type="evidence" value="ECO:0007669"/>
    <property type="project" value="UniProtKB-SubCell"/>
</dbReference>
<evidence type="ECO:0000256" key="1">
    <source>
        <dbReference type="ARBA" id="ARBA00004651"/>
    </source>
</evidence>